<accession>A0A8K0HNR7</accession>
<proteinExistence type="predicted"/>
<dbReference type="PANTHER" id="PTHR48449">
    <property type="entry name" value="DUF1985 DOMAIN-CONTAINING PROTEIN"/>
    <property type="match status" value="1"/>
</dbReference>
<dbReference type="Pfam" id="PF09331">
    <property type="entry name" value="DUF1985"/>
    <property type="match status" value="1"/>
</dbReference>
<feature type="compositionally biased region" description="Basic residues" evidence="1">
    <location>
        <begin position="161"/>
        <end position="175"/>
    </location>
</feature>
<dbReference type="AlphaFoldDB" id="A0A8K0HNR7"/>
<keyword evidence="4" id="KW-1185">Reference proteome</keyword>
<feature type="domain" description="DUF1985" evidence="2">
    <location>
        <begin position="6"/>
        <end position="77"/>
    </location>
</feature>
<evidence type="ECO:0000313" key="3">
    <source>
        <dbReference type="EMBL" id="KAF3455388.1"/>
    </source>
</evidence>
<dbReference type="Proteomes" id="UP000796880">
    <property type="component" value="Unassembled WGS sequence"/>
</dbReference>
<reference evidence="3" key="1">
    <citation type="submission" date="2020-03" db="EMBL/GenBank/DDBJ databases">
        <title>A high-quality chromosome-level genome assembly of a woody plant with both climbing and erect habits, Rhamnella rubrinervis.</title>
        <authorList>
            <person name="Lu Z."/>
            <person name="Yang Y."/>
            <person name="Zhu X."/>
            <person name="Sun Y."/>
        </authorList>
    </citation>
    <scope>NUCLEOTIDE SEQUENCE</scope>
    <source>
        <strain evidence="3">BYM</strain>
        <tissue evidence="3">Leaf</tissue>
    </source>
</reference>
<comment type="caution">
    <text evidence="3">The sequence shown here is derived from an EMBL/GenBank/DDBJ whole genome shotgun (WGS) entry which is preliminary data.</text>
</comment>
<feature type="compositionally biased region" description="Polar residues" evidence="1">
    <location>
        <begin position="176"/>
        <end position="185"/>
    </location>
</feature>
<dbReference type="InterPro" id="IPR015410">
    <property type="entry name" value="DUF1985"/>
</dbReference>
<feature type="region of interest" description="Disordered" evidence="1">
    <location>
        <begin position="153"/>
        <end position="185"/>
    </location>
</feature>
<sequence length="504" mass="57306">MKFPLHNHDIVEVFTTATCENNEDMVKLALLHILEIVILNKERPTSVPVERIDMLDDIKYFFMYPWGTLSFHTTIKSIRGCPARRSNASHTYSITGFPLPFMFEVVGVMVPTEHEMPLVATIYHDGVRKPSDIAPVVQDKIDVDVDTDRVDKVHSVSDRTHAKKKDAGKRGRRHSSPSACTPATLASQSSPIAFPIGAAAPDIYRRHSALSPRTATEGTSVDLRLCVIEERLSIMYSRLSSMDNKQSSMDNRLSSMESKVDSLIKLLSSTYNTTGLDEDDDQCFDEVQGEDVGVGNAYRMFDQKIDHAANHLVSPVSISSSPIAESEHSVKVFTQTSDRKLAGGQRKRRVAQTIENPYYCQSLRRKMIHTLPVSSSVTFDPYRSVSNEVARQYAHFMNTSADDQTVELFWITVGKNYFRDMECSLNWLTSDHMETVTHLIRQCADMYPEVFDSRILLLDNRLSENYDFGEEMLEFLNGKEPMMKIKPCWEYDRILLPLNRDNNH</sequence>
<evidence type="ECO:0000256" key="1">
    <source>
        <dbReference type="SAM" id="MobiDB-lite"/>
    </source>
</evidence>
<gene>
    <name evidence="3" type="ORF">FNV43_RR00011</name>
</gene>
<protein>
    <recommendedName>
        <fullName evidence="2">DUF1985 domain-containing protein</fullName>
    </recommendedName>
</protein>
<evidence type="ECO:0000313" key="4">
    <source>
        <dbReference type="Proteomes" id="UP000796880"/>
    </source>
</evidence>
<evidence type="ECO:0000259" key="2">
    <source>
        <dbReference type="Pfam" id="PF09331"/>
    </source>
</evidence>
<dbReference type="PANTHER" id="PTHR48449:SF1">
    <property type="entry name" value="DUF1985 DOMAIN-CONTAINING PROTEIN"/>
    <property type="match status" value="1"/>
</dbReference>
<name>A0A8K0HNR7_9ROSA</name>
<dbReference type="EMBL" id="VOIH02000001">
    <property type="protein sequence ID" value="KAF3455388.1"/>
    <property type="molecule type" value="Genomic_DNA"/>
</dbReference>
<organism evidence="3 4">
    <name type="scientific">Rhamnella rubrinervis</name>
    <dbReference type="NCBI Taxonomy" id="2594499"/>
    <lineage>
        <taxon>Eukaryota</taxon>
        <taxon>Viridiplantae</taxon>
        <taxon>Streptophyta</taxon>
        <taxon>Embryophyta</taxon>
        <taxon>Tracheophyta</taxon>
        <taxon>Spermatophyta</taxon>
        <taxon>Magnoliopsida</taxon>
        <taxon>eudicotyledons</taxon>
        <taxon>Gunneridae</taxon>
        <taxon>Pentapetalae</taxon>
        <taxon>rosids</taxon>
        <taxon>fabids</taxon>
        <taxon>Rosales</taxon>
        <taxon>Rhamnaceae</taxon>
        <taxon>rhamnoid group</taxon>
        <taxon>Rhamneae</taxon>
        <taxon>Rhamnella</taxon>
    </lineage>
</organism>